<feature type="region of interest" description="Disordered" evidence="1">
    <location>
        <begin position="228"/>
        <end position="319"/>
    </location>
</feature>
<dbReference type="Gene3D" id="3.30.10.20">
    <property type="match status" value="1"/>
</dbReference>
<accession>A0ABY7KM79</accession>
<evidence type="ECO:0000256" key="1">
    <source>
        <dbReference type="SAM" id="MobiDB-lite"/>
    </source>
</evidence>
<proteinExistence type="predicted"/>
<dbReference type="SUPFAM" id="SSF54184">
    <property type="entry name" value="Penicillin-binding protein 2x (pbp-2x), c-terminal domain"/>
    <property type="match status" value="1"/>
</dbReference>
<dbReference type="Pfam" id="PF20568">
    <property type="entry name" value="DUF6777"/>
    <property type="match status" value="1"/>
</dbReference>
<dbReference type="SMART" id="SM00740">
    <property type="entry name" value="PASTA"/>
    <property type="match status" value="1"/>
</dbReference>
<gene>
    <name evidence="3" type="ORF">STRCI_007174</name>
</gene>
<feature type="domain" description="PASTA" evidence="2">
    <location>
        <begin position="267"/>
        <end position="333"/>
    </location>
</feature>
<evidence type="ECO:0000313" key="4">
    <source>
        <dbReference type="Proteomes" id="UP001164439"/>
    </source>
</evidence>
<dbReference type="InterPro" id="IPR005543">
    <property type="entry name" value="PASTA_dom"/>
</dbReference>
<dbReference type="CDD" id="cd06577">
    <property type="entry name" value="PASTA_pknB"/>
    <property type="match status" value="1"/>
</dbReference>
<name>A0ABY7KM79_9ACTN</name>
<dbReference type="PROSITE" id="PS51257">
    <property type="entry name" value="PROKAR_LIPOPROTEIN"/>
    <property type="match status" value="1"/>
</dbReference>
<dbReference type="Pfam" id="PF03793">
    <property type="entry name" value="PASTA"/>
    <property type="match status" value="1"/>
</dbReference>
<protein>
    <submittedName>
        <fullName evidence="3">PASTA domain-containing protein</fullName>
    </submittedName>
</protein>
<feature type="region of interest" description="Disordered" evidence="1">
    <location>
        <begin position="336"/>
        <end position="372"/>
    </location>
</feature>
<keyword evidence="4" id="KW-1185">Reference proteome</keyword>
<dbReference type="PROSITE" id="PS51178">
    <property type="entry name" value="PASTA"/>
    <property type="match status" value="1"/>
</dbReference>
<dbReference type="InterPro" id="IPR046704">
    <property type="entry name" value="DUF6777"/>
</dbReference>
<dbReference type="EMBL" id="CP114413">
    <property type="protein sequence ID" value="WAZ25664.1"/>
    <property type="molecule type" value="Genomic_DNA"/>
</dbReference>
<evidence type="ECO:0000313" key="3">
    <source>
        <dbReference type="EMBL" id="WAZ25664.1"/>
    </source>
</evidence>
<dbReference type="Proteomes" id="UP001164439">
    <property type="component" value="Chromosome"/>
</dbReference>
<sequence>MKRTRGRAHGLVALVVVVVVGALMATACAGAGRIAVQAVARGVPTASPFFKKAMGLGADIALGEALSRIGGEVRGDEPGLYGGAKDSARCDKAKLVDFLGRPENRRKAEEWARVQKLGSVREIPGYVSKLTPVLLRGDTLVKNHDYAKGKATEFYALLEAGIAVLVDELGRPAVQCSCGNPLAAYDRDIGGARVEFKGDNKKWASYDEKKMTKVRPAPEEEPVEVYELVDVEDPDTGLARGAGSDGTDDEVLPESPSPTGEPSSEETPTSATLPDVTGMQVDEARELLESQGLLSETTEEVSDAQVPGTVIAQSPLPGETALPDSVVTLVVASGPPLVTDAPVTDGPTDGSVPSADGVEGAPAADSVDGTGG</sequence>
<dbReference type="RefSeq" id="WP_269663144.1">
    <property type="nucleotide sequence ID" value="NZ_CP114413.1"/>
</dbReference>
<organism evidence="3 4">
    <name type="scientific">Streptomyces cinnabarinus</name>
    <dbReference type="NCBI Taxonomy" id="67287"/>
    <lineage>
        <taxon>Bacteria</taxon>
        <taxon>Bacillati</taxon>
        <taxon>Actinomycetota</taxon>
        <taxon>Actinomycetes</taxon>
        <taxon>Kitasatosporales</taxon>
        <taxon>Streptomycetaceae</taxon>
        <taxon>Streptomyces</taxon>
    </lineage>
</organism>
<reference evidence="3" key="1">
    <citation type="submission" date="2022-12" db="EMBL/GenBank/DDBJ databases">
        <authorList>
            <person name="Ruckert C."/>
            <person name="Busche T."/>
            <person name="Kalinowski J."/>
            <person name="Wittmann C."/>
        </authorList>
    </citation>
    <scope>NUCLEOTIDE SEQUENCE</scope>
    <source>
        <strain evidence="3">DSM 40467</strain>
    </source>
</reference>
<feature type="compositionally biased region" description="Low complexity" evidence="1">
    <location>
        <begin position="253"/>
        <end position="272"/>
    </location>
</feature>
<evidence type="ECO:0000259" key="2">
    <source>
        <dbReference type="PROSITE" id="PS51178"/>
    </source>
</evidence>